<dbReference type="InParanoid" id="A0A7R5K4I4"/>
<evidence type="ECO:0000256" key="1">
    <source>
        <dbReference type="SAM" id="MobiDB-lite"/>
    </source>
</evidence>
<evidence type="ECO:0000313" key="3">
    <source>
        <dbReference type="RefSeq" id="XP_039234435.1"/>
    </source>
</evidence>
<protein>
    <submittedName>
        <fullName evidence="3">Uncharacterized protein LOC120322647</fullName>
    </submittedName>
</protein>
<keyword evidence="2" id="KW-1185">Reference proteome</keyword>
<dbReference type="RefSeq" id="XP_039234435.1">
    <property type="nucleotide sequence ID" value="XM_039378501.1"/>
</dbReference>
<dbReference type="GeneID" id="120322647"/>
<feature type="region of interest" description="Disordered" evidence="1">
    <location>
        <begin position="1"/>
        <end position="28"/>
    </location>
</feature>
<name>A0A7R5K4I4_9PASS</name>
<proteinExistence type="predicted"/>
<sequence length="200" mass="22364">MVPHRSTQPPITLQTPASPGQSGCSGPGLREGARAGLCPSRHRGGLCVLCLHKLSFKLLSCFNSSRGCEALRVLKHPGSKKSHQLLCALPSAWEEELSSTRRAAGEMWEDFPLLQVKEKHQAPNCDPSSRGGSRPFRNGEWKRLYSHPSNWSVQVQNSSWERSFCRDYIKCRADDLSCECFMRRDSNLISSLRKEPPKAS</sequence>
<organism evidence="2 3">
    <name type="scientific">Pipra filicauda</name>
    <name type="common">Wire-tailed manakin</name>
    <dbReference type="NCBI Taxonomy" id="649802"/>
    <lineage>
        <taxon>Eukaryota</taxon>
        <taxon>Metazoa</taxon>
        <taxon>Chordata</taxon>
        <taxon>Craniata</taxon>
        <taxon>Vertebrata</taxon>
        <taxon>Euteleostomi</taxon>
        <taxon>Archelosauria</taxon>
        <taxon>Archosauria</taxon>
        <taxon>Dinosauria</taxon>
        <taxon>Saurischia</taxon>
        <taxon>Theropoda</taxon>
        <taxon>Coelurosauria</taxon>
        <taxon>Aves</taxon>
        <taxon>Neognathae</taxon>
        <taxon>Neoaves</taxon>
        <taxon>Telluraves</taxon>
        <taxon>Australaves</taxon>
        <taxon>Passeriformes</taxon>
        <taxon>Pipridae</taxon>
        <taxon>Pipra</taxon>
    </lineage>
</organism>
<gene>
    <name evidence="3" type="primary">LOC120322647</name>
</gene>
<evidence type="ECO:0000313" key="2">
    <source>
        <dbReference type="Proteomes" id="UP000504627"/>
    </source>
</evidence>
<feature type="compositionally biased region" description="Polar residues" evidence="1">
    <location>
        <begin position="1"/>
        <end position="24"/>
    </location>
</feature>
<accession>A0A7R5K4I4</accession>
<dbReference type="AlphaFoldDB" id="A0A7R5K4I4"/>
<reference evidence="3" key="1">
    <citation type="submission" date="2025-08" db="UniProtKB">
        <authorList>
            <consortium name="RefSeq"/>
        </authorList>
    </citation>
    <scope>IDENTIFICATION</scope>
    <source>
        <tissue evidence="3">Muscle</tissue>
    </source>
</reference>
<dbReference type="Proteomes" id="UP000504627">
    <property type="component" value="Unplaced"/>
</dbReference>